<dbReference type="RefSeq" id="WP_114606922.1">
    <property type="nucleotide sequence ID" value="NZ_CP031149.1"/>
</dbReference>
<dbReference type="Pfam" id="PF24042">
    <property type="entry name" value="DUF7351"/>
    <property type="match status" value="1"/>
</dbReference>
<dbReference type="Proteomes" id="UP000252985">
    <property type="component" value="Plasmid pCBA1112-02"/>
</dbReference>
<reference evidence="3 4" key="1">
    <citation type="submission" date="2018-07" db="EMBL/GenBank/DDBJ databases">
        <title>Genome sequences of Haloplanus sp. CBA1112.</title>
        <authorList>
            <person name="Kim Y.B."/>
            <person name="Roh S.W."/>
        </authorList>
    </citation>
    <scope>NUCLEOTIDE SEQUENCE [LARGE SCALE GENOMIC DNA]</scope>
    <source>
        <strain evidence="3 4">CBA1112</strain>
        <plasmid evidence="4">pcba1112-02</plasmid>
    </source>
</reference>
<dbReference type="Gene3D" id="1.10.10.10">
    <property type="entry name" value="Winged helix-like DNA-binding domain superfamily/Winged helix DNA-binding domain"/>
    <property type="match status" value="1"/>
</dbReference>
<dbReference type="InterPro" id="IPR055775">
    <property type="entry name" value="DUF7351"/>
</dbReference>
<dbReference type="InterPro" id="IPR055771">
    <property type="entry name" value="DUF7347"/>
</dbReference>
<protein>
    <submittedName>
        <fullName evidence="3">ArsR family transcriptional regulator</fullName>
    </submittedName>
</protein>
<dbReference type="KEGG" id="haq:DU484_19155"/>
<evidence type="ECO:0000313" key="3">
    <source>
        <dbReference type="EMBL" id="AXG12018.1"/>
    </source>
</evidence>
<dbReference type="EMBL" id="CP031149">
    <property type="protein sequence ID" value="AXG12018.1"/>
    <property type="molecule type" value="Genomic_DNA"/>
</dbReference>
<name>A0A345EIJ6_9EURY</name>
<proteinExistence type="predicted"/>
<dbReference type="InterPro" id="IPR036388">
    <property type="entry name" value="WH-like_DNA-bd_sf"/>
</dbReference>
<dbReference type="GeneID" id="37289143"/>
<feature type="domain" description="DUF7351" evidence="2">
    <location>
        <begin position="113"/>
        <end position="289"/>
    </location>
</feature>
<dbReference type="Pfam" id="PF24038">
    <property type="entry name" value="DUF7347"/>
    <property type="match status" value="1"/>
</dbReference>
<keyword evidence="3" id="KW-0614">Plasmid</keyword>
<feature type="domain" description="DUF7347" evidence="1">
    <location>
        <begin position="19"/>
        <end position="95"/>
    </location>
</feature>
<accession>A0A345EIJ6</accession>
<evidence type="ECO:0000259" key="2">
    <source>
        <dbReference type="Pfam" id="PF24042"/>
    </source>
</evidence>
<evidence type="ECO:0000313" key="4">
    <source>
        <dbReference type="Proteomes" id="UP000252985"/>
    </source>
</evidence>
<geneLocation type="plasmid" evidence="4">
    <name>pcba1112-02</name>
</geneLocation>
<sequence length="301" mass="33558">MNRLEAMELAEESEHCLRPAEAFALIGDETRVAILEALWQIDEQPAEFTTLYEMTETDNSAQFNYHLNQLTGHFVYKHDDGYELRTAGERVIQAVVEGSFNAHPDIEPFETGDQCTQCSGSLVATYAEEKLAISCPACGRTHGQYSFPPGGLIGRDEQAILSTFNQRVRHLHCLARDGVCPRCSGQMKTRVARGDDCCLDSDLRAEYTCKQCQHSLCSPIGLVLLDESAVISFYRDHGLDLQATPYWRLDWCVSDDYTTVQSTDPWVIAVSIVHDADTLTVTLNGNLAVTDIKRDTPRSVS</sequence>
<evidence type="ECO:0000259" key="1">
    <source>
        <dbReference type="Pfam" id="PF24038"/>
    </source>
</evidence>
<gene>
    <name evidence="3" type="ORF">DU484_19155</name>
</gene>
<dbReference type="AlphaFoldDB" id="A0A345EIJ6"/>
<organism evidence="3 4">
    <name type="scientific">Haloplanus rubicundus</name>
    <dbReference type="NCBI Taxonomy" id="1547898"/>
    <lineage>
        <taxon>Archaea</taxon>
        <taxon>Methanobacteriati</taxon>
        <taxon>Methanobacteriota</taxon>
        <taxon>Stenosarchaea group</taxon>
        <taxon>Halobacteria</taxon>
        <taxon>Halobacteriales</taxon>
        <taxon>Haloferacaceae</taxon>
        <taxon>Haloplanus</taxon>
    </lineage>
</organism>